<dbReference type="AlphaFoldDB" id="A0AAN0T8H1"/>
<evidence type="ECO:0000313" key="6">
    <source>
        <dbReference type="Proteomes" id="UP000032024"/>
    </source>
</evidence>
<keyword evidence="6" id="KW-1185">Reference proteome</keyword>
<sequence>MPVPQFFKIGEYAAMPKPTFFRLPKEKQDTLIQAAKKEFSRAPLHESSVANIVKEACIPRGSFYQYFEDKEDLFYYLLRLLSRKSKEQFISTLQKKGGDLFAAFTEVFQFAIQDIRNQENANFFKNAFSNMNYKTENTLAENFFEEDLKKQDLALLRSVNTKKLNINNERELQDMITILEAVTFHNLVQAFARELTAEEALDHYLAQMELLKKGLYREPSPAISGKK</sequence>
<evidence type="ECO:0000256" key="3">
    <source>
        <dbReference type="PROSITE-ProRule" id="PRU00335"/>
    </source>
</evidence>
<dbReference type="PANTHER" id="PTHR43479:SF11">
    <property type="entry name" value="ACREF_ENVCD OPERON REPRESSOR-RELATED"/>
    <property type="match status" value="1"/>
</dbReference>
<dbReference type="Pfam" id="PF00440">
    <property type="entry name" value="TetR_N"/>
    <property type="match status" value="1"/>
</dbReference>
<keyword evidence="1" id="KW-0678">Repressor</keyword>
<accession>A0AAN0T8H1</accession>
<name>A0AAN0T8H1_HEYCO</name>
<organism evidence="5 6">
    <name type="scientific">Heyndrickxia coagulans</name>
    <name type="common">Weizmannia coagulans</name>
    <dbReference type="NCBI Taxonomy" id="1398"/>
    <lineage>
        <taxon>Bacteria</taxon>
        <taxon>Bacillati</taxon>
        <taxon>Bacillota</taxon>
        <taxon>Bacilli</taxon>
        <taxon>Bacillales</taxon>
        <taxon>Bacillaceae</taxon>
        <taxon>Heyndrickxia</taxon>
    </lineage>
</organism>
<dbReference type="SUPFAM" id="SSF46689">
    <property type="entry name" value="Homeodomain-like"/>
    <property type="match status" value="1"/>
</dbReference>
<keyword evidence="2 3" id="KW-0238">DNA-binding</keyword>
<dbReference type="Gene3D" id="1.10.357.10">
    <property type="entry name" value="Tetracycline Repressor, domain 2"/>
    <property type="match status" value="1"/>
</dbReference>
<evidence type="ECO:0000256" key="2">
    <source>
        <dbReference type="ARBA" id="ARBA00023125"/>
    </source>
</evidence>
<protein>
    <submittedName>
        <fullName evidence="5">TetR family transcriptional regulator</fullName>
    </submittedName>
</protein>
<dbReference type="Proteomes" id="UP000032024">
    <property type="component" value="Chromosome"/>
</dbReference>
<feature type="domain" description="HTH tetR-type" evidence="4">
    <location>
        <begin position="25"/>
        <end position="85"/>
    </location>
</feature>
<dbReference type="InterPro" id="IPR050624">
    <property type="entry name" value="HTH-type_Tx_Regulator"/>
</dbReference>
<dbReference type="Pfam" id="PF17924">
    <property type="entry name" value="TetR_C_19"/>
    <property type="match status" value="1"/>
</dbReference>
<dbReference type="InterPro" id="IPR001647">
    <property type="entry name" value="HTH_TetR"/>
</dbReference>
<dbReference type="PANTHER" id="PTHR43479">
    <property type="entry name" value="ACREF/ENVCD OPERON REPRESSOR-RELATED"/>
    <property type="match status" value="1"/>
</dbReference>
<dbReference type="EMBL" id="CP010525">
    <property type="protein sequence ID" value="AJO24053.1"/>
    <property type="molecule type" value="Genomic_DNA"/>
</dbReference>
<reference evidence="6" key="1">
    <citation type="submission" date="2015-01" db="EMBL/GenBank/DDBJ databases">
        <title>Comparative genome analysis of Bacillus coagulans HM-08, Clostridium butyricum HM-68, Bacillus subtilis HM-66 and Bacillus paralicheniformis BL-09.</title>
        <authorList>
            <person name="Zhang H."/>
        </authorList>
    </citation>
    <scope>NUCLEOTIDE SEQUENCE [LARGE SCALE GENOMIC DNA]</scope>
    <source>
        <strain evidence="6">HM-08</strain>
    </source>
</reference>
<evidence type="ECO:0000313" key="5">
    <source>
        <dbReference type="EMBL" id="AJO24053.1"/>
    </source>
</evidence>
<feature type="DNA-binding region" description="H-T-H motif" evidence="3">
    <location>
        <begin position="48"/>
        <end position="67"/>
    </location>
</feature>
<evidence type="ECO:0000256" key="1">
    <source>
        <dbReference type="ARBA" id="ARBA00022491"/>
    </source>
</evidence>
<evidence type="ECO:0000259" key="4">
    <source>
        <dbReference type="PROSITE" id="PS50977"/>
    </source>
</evidence>
<dbReference type="PROSITE" id="PS50977">
    <property type="entry name" value="HTH_TETR_2"/>
    <property type="match status" value="1"/>
</dbReference>
<dbReference type="InterPro" id="IPR009057">
    <property type="entry name" value="Homeodomain-like_sf"/>
</dbReference>
<gene>
    <name evidence="5" type="ORF">SB48_HM08orf05217</name>
</gene>
<proteinExistence type="predicted"/>
<dbReference type="GO" id="GO:0003677">
    <property type="term" value="F:DNA binding"/>
    <property type="evidence" value="ECO:0007669"/>
    <property type="project" value="UniProtKB-UniRule"/>
</dbReference>